<keyword evidence="3" id="KW-1185">Reference proteome</keyword>
<feature type="non-terminal residue" evidence="2">
    <location>
        <position position="1"/>
    </location>
</feature>
<organism evidence="2 3">
    <name type="scientific">Trifolium medium</name>
    <dbReference type="NCBI Taxonomy" id="97028"/>
    <lineage>
        <taxon>Eukaryota</taxon>
        <taxon>Viridiplantae</taxon>
        <taxon>Streptophyta</taxon>
        <taxon>Embryophyta</taxon>
        <taxon>Tracheophyta</taxon>
        <taxon>Spermatophyta</taxon>
        <taxon>Magnoliopsida</taxon>
        <taxon>eudicotyledons</taxon>
        <taxon>Gunneridae</taxon>
        <taxon>Pentapetalae</taxon>
        <taxon>rosids</taxon>
        <taxon>fabids</taxon>
        <taxon>Fabales</taxon>
        <taxon>Fabaceae</taxon>
        <taxon>Papilionoideae</taxon>
        <taxon>50 kb inversion clade</taxon>
        <taxon>NPAAA clade</taxon>
        <taxon>Hologalegina</taxon>
        <taxon>IRL clade</taxon>
        <taxon>Trifolieae</taxon>
        <taxon>Trifolium</taxon>
    </lineage>
</organism>
<dbReference type="Proteomes" id="UP000265520">
    <property type="component" value="Unassembled WGS sequence"/>
</dbReference>
<evidence type="ECO:0000256" key="1">
    <source>
        <dbReference type="SAM" id="MobiDB-lite"/>
    </source>
</evidence>
<dbReference type="AlphaFoldDB" id="A0A392V3E2"/>
<feature type="compositionally biased region" description="Pro residues" evidence="1">
    <location>
        <begin position="10"/>
        <end position="19"/>
    </location>
</feature>
<reference evidence="2 3" key="1">
    <citation type="journal article" date="2018" name="Front. Plant Sci.">
        <title>Red Clover (Trifolium pratense) and Zigzag Clover (T. medium) - A Picture of Genomic Similarities and Differences.</title>
        <authorList>
            <person name="Dluhosova J."/>
            <person name="Istvanek J."/>
            <person name="Nedelnik J."/>
            <person name="Repkova J."/>
        </authorList>
    </citation>
    <scope>NUCLEOTIDE SEQUENCE [LARGE SCALE GENOMIC DNA]</scope>
    <source>
        <strain evidence="3">cv. 10/8</strain>
        <tissue evidence="2">Leaf</tissue>
    </source>
</reference>
<feature type="region of interest" description="Disordered" evidence="1">
    <location>
        <begin position="1"/>
        <end position="36"/>
    </location>
</feature>
<protein>
    <submittedName>
        <fullName evidence="2">Uncharacterized protein</fullName>
    </submittedName>
</protein>
<proteinExistence type="predicted"/>
<dbReference type="EMBL" id="LXQA011048971">
    <property type="protein sequence ID" value="MCI82667.1"/>
    <property type="molecule type" value="Genomic_DNA"/>
</dbReference>
<accession>A0A392V3E2</accession>
<sequence length="36" mass="3835">VQGKKNQSPKPSPAPPIRKWPPEVLQIRGGTPDGSS</sequence>
<comment type="caution">
    <text evidence="2">The sequence shown here is derived from an EMBL/GenBank/DDBJ whole genome shotgun (WGS) entry which is preliminary data.</text>
</comment>
<evidence type="ECO:0000313" key="3">
    <source>
        <dbReference type="Proteomes" id="UP000265520"/>
    </source>
</evidence>
<name>A0A392V3E2_9FABA</name>
<evidence type="ECO:0000313" key="2">
    <source>
        <dbReference type="EMBL" id="MCI82667.1"/>
    </source>
</evidence>